<evidence type="ECO:0000313" key="2">
    <source>
        <dbReference type="Proteomes" id="UP000198785"/>
    </source>
</evidence>
<keyword evidence="2" id="KW-1185">Reference proteome</keyword>
<dbReference type="STRING" id="683125.SAMN05660206_104168"/>
<evidence type="ECO:0000313" key="1">
    <source>
        <dbReference type="EMBL" id="SFS73383.1"/>
    </source>
</evidence>
<accession>A0A1I6S910</accession>
<dbReference type="RefSeq" id="WP_093364831.1">
    <property type="nucleotide sequence ID" value="NZ_FOZZ01000004.1"/>
</dbReference>
<proteinExistence type="predicted"/>
<reference evidence="1 2" key="1">
    <citation type="submission" date="2016-10" db="EMBL/GenBank/DDBJ databases">
        <authorList>
            <person name="de Groot N.N."/>
        </authorList>
    </citation>
    <scope>NUCLEOTIDE SEQUENCE [LARGE SCALE GENOMIC DNA]</scope>
    <source>
        <strain evidence="1 2">DSM 22789</strain>
    </source>
</reference>
<gene>
    <name evidence="1" type="ORF">SAMN05660206_104168</name>
</gene>
<evidence type="ECO:0008006" key="3">
    <source>
        <dbReference type="Google" id="ProtNLM"/>
    </source>
</evidence>
<sequence>MSKTRIFALTIIVLMLIAVFTNPKQEQHEEAIKEKAAQLLRQESGDKNKEIVDFGMQLFGYTLVDQFVQTHVKVENYYLFSLTKIRWNGEENIIGGGAFKYIWLSPKMDEKASEIVEKIKTL</sequence>
<organism evidence="1 2">
    <name type="scientific">Sphingobacterium wenxiniae</name>
    <dbReference type="NCBI Taxonomy" id="683125"/>
    <lineage>
        <taxon>Bacteria</taxon>
        <taxon>Pseudomonadati</taxon>
        <taxon>Bacteroidota</taxon>
        <taxon>Sphingobacteriia</taxon>
        <taxon>Sphingobacteriales</taxon>
        <taxon>Sphingobacteriaceae</taxon>
        <taxon>Sphingobacterium</taxon>
    </lineage>
</organism>
<dbReference type="EMBL" id="FOZZ01000004">
    <property type="protein sequence ID" value="SFS73383.1"/>
    <property type="molecule type" value="Genomic_DNA"/>
</dbReference>
<name>A0A1I6S910_9SPHI</name>
<dbReference type="AlphaFoldDB" id="A0A1I6S910"/>
<dbReference type="OrthoDB" id="997828at2"/>
<protein>
    <recommendedName>
        <fullName evidence="3">DUF4359 domain-containing protein</fullName>
    </recommendedName>
</protein>
<dbReference type="Proteomes" id="UP000198785">
    <property type="component" value="Unassembled WGS sequence"/>
</dbReference>